<evidence type="ECO:0000313" key="1">
    <source>
        <dbReference type="EMBL" id="OIQ67284.1"/>
    </source>
</evidence>
<dbReference type="AlphaFoldDB" id="A0A1J5PIB9"/>
<name>A0A1J5PIB9_9ZZZZ</name>
<comment type="caution">
    <text evidence="1">The sequence shown here is derived from an EMBL/GenBank/DDBJ whole genome shotgun (WGS) entry which is preliminary data.</text>
</comment>
<sequence>MVFLGTLRQAQGYVRSLESGFTVFDLKSSAVAIDAEQWEPILDWLRPIAGLASAAAALPAPLQDAPPERGPMNPLRDALASSLKPAQESLLPGQRLSVFGAANTAAPEITAQTHAVNMNKTFRHVQGELSMS</sequence>
<reference evidence="1" key="1">
    <citation type="submission" date="2016-10" db="EMBL/GenBank/DDBJ databases">
        <title>Sequence of Gallionella enrichment culture.</title>
        <authorList>
            <person name="Poehlein A."/>
            <person name="Muehling M."/>
            <person name="Daniel R."/>
        </authorList>
    </citation>
    <scope>NUCLEOTIDE SEQUENCE</scope>
</reference>
<accession>A0A1J5PIB9</accession>
<protein>
    <submittedName>
        <fullName evidence="1">Uncharacterized protein</fullName>
    </submittedName>
</protein>
<dbReference type="EMBL" id="MLJW01006032">
    <property type="protein sequence ID" value="OIQ67284.1"/>
    <property type="molecule type" value="Genomic_DNA"/>
</dbReference>
<proteinExistence type="predicted"/>
<gene>
    <name evidence="1" type="ORF">GALL_511400</name>
</gene>
<organism evidence="1">
    <name type="scientific">mine drainage metagenome</name>
    <dbReference type="NCBI Taxonomy" id="410659"/>
    <lineage>
        <taxon>unclassified sequences</taxon>
        <taxon>metagenomes</taxon>
        <taxon>ecological metagenomes</taxon>
    </lineage>
</organism>